<feature type="domain" description="HTH luxR-type" evidence="3">
    <location>
        <begin position="827"/>
        <end position="894"/>
    </location>
</feature>
<dbReference type="PROSITE" id="PS00622">
    <property type="entry name" value="HTH_LUXR_1"/>
    <property type="match status" value="1"/>
</dbReference>
<dbReference type="Pfam" id="PF13191">
    <property type="entry name" value="AAA_16"/>
    <property type="match status" value="1"/>
</dbReference>
<sequence length="894" mass="96131">MTSLGSGQMVVIRGGIASGKTELVHVFGQHVRDAQGIMLVATGSEAESTLPLGVINQLLNDERLPAAAVTEILDLMARADTAGEPEETRISHAHAKIAHALCVMLLDVARERAVVVAVDDVHLADSPSIHVLLYLVRRIRSARVMTVLTERVGQRAQGTSVHAEISRHHRHEIGLRMLGEAGITQLISERFGVAPPGLAAAVARLTGGNPLMVNGLLDDQPAMGDVSDEPLVSDCYAKAAFAVLHRGEPAAVHVARGLAVLGERATPALLERLLGVESEVRARVVQGLEESGLVADLRFRHPDVAAAVLDYTPLYIRARLQLDAAGLLHQIGCPALDVARLLIAADEIAGPWAVSVLRSAADHALVDDDVETAIRCLALALGSCGDEREHLEITVALAKLEWRLNPAAAARRLEPLRGKLLNGELSGAKAAMVVRHILWQGDVSTATRAVALLEEAEEVQIAAELRLVLQTIYGRRRGGSGQTRVSSAREPLGASMNPWTRAATSLAAIVHRGVREDTVARASHLLASCTLADSSLDVAVAALLALVHSDRPDIAAGHCEPLAEEASRRGAVTWQAVLLSVRAEVALRQGDLAKADARAREALDLMHPESWGVLVGGPLATLIAANTAMGRHAVAAELVRQVVPEIMTQTVTGVRYLRARGHYHLATDRVLAALEDFQACSRLMVEWDVDRPSFVPWRSDLAQAQLRLGMRESARDLVTEQLERPGDLGPRVKGISLRVLAAGTDLRQRPPLLREAIDLLQSAGDRLELTRTLSDLSQVYHKLGEFGRARMTAARAEQEAKACHAHIVPMQVTRLNGAEGPVDTESPATGEQVLSNAERRVATLAALGHTNREIGQRLYITLSTVEQHLTRVYRKLNVSGRKGLPAGLLPEMLH</sequence>
<dbReference type="Gene3D" id="1.10.10.10">
    <property type="entry name" value="Winged helix-like DNA-binding domain superfamily/Winged helix DNA-binding domain"/>
    <property type="match status" value="1"/>
</dbReference>
<keyword evidence="2" id="KW-0067">ATP-binding</keyword>
<dbReference type="PRINTS" id="PR00038">
    <property type="entry name" value="HTHLUXR"/>
</dbReference>
<dbReference type="AlphaFoldDB" id="A0A919V826"/>
<gene>
    <name evidence="4" type="ORF">Ssi02_29780</name>
</gene>
<dbReference type="InterPro" id="IPR041664">
    <property type="entry name" value="AAA_16"/>
</dbReference>
<protein>
    <submittedName>
        <fullName evidence="4">LuxR family transcriptional regulator</fullName>
    </submittedName>
</protein>
<proteinExistence type="predicted"/>
<keyword evidence="5" id="KW-1185">Reference proteome</keyword>
<dbReference type="InterPro" id="IPR016032">
    <property type="entry name" value="Sig_transdc_resp-reg_C-effctor"/>
</dbReference>
<comment type="caution">
    <text evidence="4">The sequence shown here is derived from an EMBL/GenBank/DDBJ whole genome shotgun (WGS) entry which is preliminary data.</text>
</comment>
<evidence type="ECO:0000313" key="5">
    <source>
        <dbReference type="Proteomes" id="UP000606172"/>
    </source>
</evidence>
<name>A0A919V826_9ACTN</name>
<organism evidence="4 5">
    <name type="scientific">Sinosporangium siamense</name>
    <dbReference type="NCBI Taxonomy" id="1367973"/>
    <lineage>
        <taxon>Bacteria</taxon>
        <taxon>Bacillati</taxon>
        <taxon>Actinomycetota</taxon>
        <taxon>Actinomycetes</taxon>
        <taxon>Streptosporangiales</taxon>
        <taxon>Streptosporangiaceae</taxon>
        <taxon>Sinosporangium</taxon>
    </lineage>
</organism>
<dbReference type="InterPro" id="IPR011990">
    <property type="entry name" value="TPR-like_helical_dom_sf"/>
</dbReference>
<dbReference type="InterPro" id="IPR000792">
    <property type="entry name" value="Tscrpt_reg_LuxR_C"/>
</dbReference>
<dbReference type="PANTHER" id="PTHR16305">
    <property type="entry name" value="TESTICULAR SOLUBLE ADENYLYL CYCLASE"/>
    <property type="match status" value="1"/>
</dbReference>
<dbReference type="GO" id="GO:0004016">
    <property type="term" value="F:adenylate cyclase activity"/>
    <property type="evidence" value="ECO:0007669"/>
    <property type="project" value="TreeGrafter"/>
</dbReference>
<dbReference type="PANTHER" id="PTHR16305:SF35">
    <property type="entry name" value="TRANSCRIPTIONAL ACTIVATOR DOMAIN"/>
    <property type="match status" value="1"/>
</dbReference>
<dbReference type="Proteomes" id="UP000606172">
    <property type="component" value="Unassembled WGS sequence"/>
</dbReference>
<dbReference type="GO" id="GO:0005737">
    <property type="term" value="C:cytoplasm"/>
    <property type="evidence" value="ECO:0007669"/>
    <property type="project" value="TreeGrafter"/>
</dbReference>
<dbReference type="Pfam" id="PF00196">
    <property type="entry name" value="GerE"/>
    <property type="match status" value="1"/>
</dbReference>
<reference evidence="4" key="1">
    <citation type="submission" date="2021-01" db="EMBL/GenBank/DDBJ databases">
        <title>Whole genome shotgun sequence of Sinosporangium siamense NBRC 109515.</title>
        <authorList>
            <person name="Komaki H."/>
            <person name="Tamura T."/>
        </authorList>
    </citation>
    <scope>NUCLEOTIDE SEQUENCE</scope>
    <source>
        <strain evidence="4">NBRC 109515</strain>
    </source>
</reference>
<evidence type="ECO:0000256" key="1">
    <source>
        <dbReference type="ARBA" id="ARBA00022741"/>
    </source>
</evidence>
<dbReference type="SMART" id="SM00421">
    <property type="entry name" value="HTH_LUXR"/>
    <property type="match status" value="1"/>
</dbReference>
<dbReference type="GO" id="GO:0006355">
    <property type="term" value="P:regulation of DNA-templated transcription"/>
    <property type="evidence" value="ECO:0007669"/>
    <property type="project" value="InterPro"/>
</dbReference>
<dbReference type="CDD" id="cd06170">
    <property type="entry name" value="LuxR_C_like"/>
    <property type="match status" value="1"/>
</dbReference>
<dbReference type="PROSITE" id="PS50043">
    <property type="entry name" value="HTH_LUXR_2"/>
    <property type="match status" value="1"/>
</dbReference>
<keyword evidence="1" id="KW-0547">Nucleotide-binding</keyword>
<dbReference type="Gene3D" id="1.25.40.10">
    <property type="entry name" value="Tetratricopeptide repeat domain"/>
    <property type="match status" value="1"/>
</dbReference>
<dbReference type="GO" id="GO:0003677">
    <property type="term" value="F:DNA binding"/>
    <property type="evidence" value="ECO:0007669"/>
    <property type="project" value="InterPro"/>
</dbReference>
<dbReference type="SUPFAM" id="SSF46894">
    <property type="entry name" value="C-terminal effector domain of the bipartite response regulators"/>
    <property type="match status" value="1"/>
</dbReference>
<accession>A0A919V826</accession>
<dbReference type="GO" id="GO:0005524">
    <property type="term" value="F:ATP binding"/>
    <property type="evidence" value="ECO:0007669"/>
    <property type="project" value="UniProtKB-KW"/>
</dbReference>
<dbReference type="InterPro" id="IPR036388">
    <property type="entry name" value="WH-like_DNA-bd_sf"/>
</dbReference>
<evidence type="ECO:0000259" key="3">
    <source>
        <dbReference type="PROSITE" id="PS50043"/>
    </source>
</evidence>
<dbReference type="EMBL" id="BOOW01000018">
    <property type="protein sequence ID" value="GII92747.1"/>
    <property type="molecule type" value="Genomic_DNA"/>
</dbReference>
<evidence type="ECO:0000313" key="4">
    <source>
        <dbReference type="EMBL" id="GII92747.1"/>
    </source>
</evidence>
<evidence type="ECO:0000256" key="2">
    <source>
        <dbReference type="ARBA" id="ARBA00022840"/>
    </source>
</evidence>